<dbReference type="SUPFAM" id="SSF53756">
    <property type="entry name" value="UDP-Glycosyltransferase/glycogen phosphorylase"/>
    <property type="match status" value="1"/>
</dbReference>
<dbReference type="PANTHER" id="PTHR48045">
    <property type="entry name" value="UDP-GLYCOSYLTRANSFERASE 72B1"/>
    <property type="match status" value="1"/>
</dbReference>
<organism evidence="4 5">
    <name type="scientific">Capsicum baccatum</name>
    <name type="common">Peruvian pepper</name>
    <dbReference type="NCBI Taxonomy" id="33114"/>
    <lineage>
        <taxon>Eukaryota</taxon>
        <taxon>Viridiplantae</taxon>
        <taxon>Streptophyta</taxon>
        <taxon>Embryophyta</taxon>
        <taxon>Tracheophyta</taxon>
        <taxon>Spermatophyta</taxon>
        <taxon>Magnoliopsida</taxon>
        <taxon>eudicotyledons</taxon>
        <taxon>Gunneridae</taxon>
        <taxon>Pentapetalae</taxon>
        <taxon>asterids</taxon>
        <taxon>lamiids</taxon>
        <taxon>Solanales</taxon>
        <taxon>Solanaceae</taxon>
        <taxon>Solanoideae</taxon>
        <taxon>Capsiceae</taxon>
        <taxon>Capsicum</taxon>
    </lineage>
</organism>
<comment type="similarity">
    <text evidence="1">Belongs to the UDP-glycosyltransferase family.</text>
</comment>
<proteinExistence type="inferred from homology"/>
<evidence type="ECO:0000256" key="3">
    <source>
        <dbReference type="ARBA" id="ARBA00022679"/>
    </source>
</evidence>
<dbReference type="PANTHER" id="PTHR48045:SF20">
    <property type="entry name" value="UDP-RHAMNOSE:RHAMNOSYLTRANSFERASE 1"/>
    <property type="match status" value="1"/>
</dbReference>
<dbReference type="InterPro" id="IPR002213">
    <property type="entry name" value="UDP_glucos_trans"/>
</dbReference>
<reference evidence="5" key="2">
    <citation type="journal article" date="2017" name="J. Anim. Genet.">
        <title>Multiple reference genome sequences of hot pepper reveal the massive evolution of plant disease resistance genes by retroduplication.</title>
        <authorList>
            <person name="Kim S."/>
            <person name="Park J."/>
            <person name="Yeom S.-I."/>
            <person name="Kim Y.-M."/>
            <person name="Seo E."/>
            <person name="Kim K.-T."/>
            <person name="Kim M.-S."/>
            <person name="Lee J.M."/>
            <person name="Cheong K."/>
            <person name="Shin H.-S."/>
            <person name="Kim S.-B."/>
            <person name="Han K."/>
            <person name="Lee J."/>
            <person name="Park M."/>
            <person name="Lee H.-A."/>
            <person name="Lee H.-Y."/>
            <person name="Lee Y."/>
            <person name="Oh S."/>
            <person name="Lee J.H."/>
            <person name="Choi E."/>
            <person name="Choi E."/>
            <person name="Lee S.E."/>
            <person name="Jeon J."/>
            <person name="Kim H."/>
            <person name="Choi G."/>
            <person name="Song H."/>
            <person name="Lee J."/>
            <person name="Lee S.-C."/>
            <person name="Kwon J.-K."/>
            <person name="Lee H.-Y."/>
            <person name="Koo N."/>
            <person name="Hong Y."/>
            <person name="Kim R.W."/>
            <person name="Kang W.-H."/>
            <person name="Huh J.H."/>
            <person name="Kang B.-C."/>
            <person name="Yang T.-J."/>
            <person name="Lee Y.-H."/>
            <person name="Bennetzen J.L."/>
            <person name="Choi D."/>
        </authorList>
    </citation>
    <scope>NUCLEOTIDE SEQUENCE [LARGE SCALE GENOMIC DNA]</scope>
    <source>
        <strain evidence="5">cv. PBC81</strain>
    </source>
</reference>
<dbReference type="EMBL" id="MLFT02000012">
    <property type="protein sequence ID" value="PHT31191.1"/>
    <property type="molecule type" value="Genomic_DNA"/>
</dbReference>
<dbReference type="CDD" id="cd03784">
    <property type="entry name" value="GT1_Gtf-like"/>
    <property type="match status" value="1"/>
</dbReference>
<dbReference type="GO" id="GO:0008194">
    <property type="term" value="F:UDP-glycosyltransferase activity"/>
    <property type="evidence" value="ECO:0007669"/>
    <property type="project" value="InterPro"/>
</dbReference>
<accession>A0A2G2VDW8</accession>
<dbReference type="Gene3D" id="3.40.50.2000">
    <property type="entry name" value="Glycogen Phosphorylase B"/>
    <property type="match status" value="2"/>
</dbReference>
<evidence type="ECO:0000313" key="5">
    <source>
        <dbReference type="Proteomes" id="UP000224567"/>
    </source>
</evidence>
<comment type="caution">
    <text evidence="4">The sequence shown here is derived from an EMBL/GenBank/DDBJ whole genome shotgun (WGS) entry which is preliminary data.</text>
</comment>
<evidence type="ECO:0000313" key="4">
    <source>
        <dbReference type="EMBL" id="PHT31191.1"/>
    </source>
</evidence>
<keyword evidence="2" id="KW-0328">Glycosyltransferase</keyword>
<protein>
    <submittedName>
        <fullName evidence="4">UDP-glycosyltransferase 91A1</fullName>
    </submittedName>
</protein>
<evidence type="ECO:0000256" key="1">
    <source>
        <dbReference type="ARBA" id="ARBA00009995"/>
    </source>
</evidence>
<dbReference type="FunFam" id="3.40.50.2000:FF:000088">
    <property type="entry name" value="Glycosyltransferase"/>
    <property type="match status" value="1"/>
</dbReference>
<dbReference type="OrthoDB" id="5835829at2759"/>
<name>A0A2G2VDW8_CAPBA</name>
<keyword evidence="3" id="KW-0808">Transferase</keyword>
<gene>
    <name evidence="4" type="ORF">CQW23_27528</name>
</gene>
<dbReference type="AlphaFoldDB" id="A0A2G2VDW8"/>
<reference evidence="4 5" key="1">
    <citation type="journal article" date="2017" name="Genome Biol.">
        <title>New reference genome sequences of hot pepper reveal the massive evolution of plant disease-resistance genes by retroduplication.</title>
        <authorList>
            <person name="Kim S."/>
            <person name="Park J."/>
            <person name="Yeom S.I."/>
            <person name="Kim Y.M."/>
            <person name="Seo E."/>
            <person name="Kim K.T."/>
            <person name="Kim M.S."/>
            <person name="Lee J.M."/>
            <person name="Cheong K."/>
            <person name="Shin H.S."/>
            <person name="Kim S.B."/>
            <person name="Han K."/>
            <person name="Lee J."/>
            <person name="Park M."/>
            <person name="Lee H.A."/>
            <person name="Lee H.Y."/>
            <person name="Lee Y."/>
            <person name="Oh S."/>
            <person name="Lee J.H."/>
            <person name="Choi E."/>
            <person name="Choi E."/>
            <person name="Lee S.E."/>
            <person name="Jeon J."/>
            <person name="Kim H."/>
            <person name="Choi G."/>
            <person name="Song H."/>
            <person name="Lee J."/>
            <person name="Lee S.C."/>
            <person name="Kwon J.K."/>
            <person name="Lee H.Y."/>
            <person name="Koo N."/>
            <person name="Hong Y."/>
            <person name="Kim R.W."/>
            <person name="Kang W.H."/>
            <person name="Huh J.H."/>
            <person name="Kang B.C."/>
            <person name="Yang T.J."/>
            <person name="Lee Y.H."/>
            <person name="Bennetzen J.L."/>
            <person name="Choi D."/>
        </authorList>
    </citation>
    <scope>NUCLEOTIDE SEQUENCE [LARGE SCALE GENOMIC DNA]</scope>
    <source>
        <strain evidence="5">cv. PBC81</strain>
    </source>
</reference>
<keyword evidence="5" id="KW-1185">Reference proteome</keyword>
<evidence type="ECO:0000256" key="2">
    <source>
        <dbReference type="ARBA" id="ARBA00022676"/>
    </source>
</evidence>
<dbReference type="Proteomes" id="UP000224567">
    <property type="component" value="Unassembled WGS sequence"/>
</dbReference>
<dbReference type="Pfam" id="PF00201">
    <property type="entry name" value="UDPGT"/>
    <property type="match status" value="1"/>
</dbReference>
<dbReference type="FunFam" id="3.40.50.2000:FF:000037">
    <property type="entry name" value="Glycosyltransferase"/>
    <property type="match status" value="1"/>
</dbReference>
<sequence>MAENKTRLHVAVFPWLAFGHMIPYLELSKLIAQKGHTVSFISTPRNIDRLPKLPSNLSQLLKFVKLPMPHVEKLPENAEATIDVPYEQVKYLKLAQDGLEESMAKFLEDSAPDFIFFDFTSYWVPSVASKFNIPTAYFSIFIAAFLGFAGPVPGLNNDYEIRKTPEEYTVPPKWVSFETTVAWKLFEVSRIFEESMEGDEENIADITRFYKSAENCDFFLVRSCSEFEPEWLKVIQDIHRKPVFPVGQLPTTTYEDETTKINAWREIKFWLDKQEKGRVIYVAFGSEAKPSQNELTELSLGLELSGLPFFWVLRTKRGESDDELICLPEGFEERTKGRGIVCTSWAPQLKILSHDSIGGFLTHSGWSSVVEAIQFEKPLVLLTFLADQGINARLLEEKKMAYSIPRNDRDGSFTRDSVAESVSMVLVKEEGEIYRKKVKEVKYLFCDKKRQDNYVKNLLSYLQNYKKTRT</sequence>